<keyword evidence="4" id="KW-1185">Reference proteome</keyword>
<feature type="region of interest" description="Disordered" evidence="1">
    <location>
        <begin position="546"/>
        <end position="610"/>
    </location>
</feature>
<comment type="caution">
    <text evidence="3">The sequence shown here is derived from an EMBL/GenBank/DDBJ whole genome shotgun (WGS) entry which is preliminary data.</text>
</comment>
<proteinExistence type="predicted"/>
<organism evidence="3 4">
    <name type="scientific">Tetrapyrgos nigripes</name>
    <dbReference type="NCBI Taxonomy" id="182062"/>
    <lineage>
        <taxon>Eukaryota</taxon>
        <taxon>Fungi</taxon>
        <taxon>Dikarya</taxon>
        <taxon>Basidiomycota</taxon>
        <taxon>Agaricomycotina</taxon>
        <taxon>Agaricomycetes</taxon>
        <taxon>Agaricomycetidae</taxon>
        <taxon>Agaricales</taxon>
        <taxon>Marasmiineae</taxon>
        <taxon>Marasmiaceae</taxon>
        <taxon>Tetrapyrgos</taxon>
    </lineage>
</organism>
<sequence>MSGWLFVDDTSPRLQYVGQWELTNGSAPQVDRDLGTTHLDDFDNSWIGKIWNGTVHKIDSGIIGSGAEVRFGFNGTAYAVIGSFLFTGKSPRGRIDCFLDGSSSSSSTQSSSSSTFSFPPSTSTSPPSTSNPTPSSTSISKSKSDSDHSSLNSTSWPDEETPGFLVGNNAFVCGSPRGSLSPGAHELVIQVGGMTNSTFFLDYVLYDPGADVGLGFDGGGPTSDTVVDSSGTGVDADDASQDDGGSYLLLGNPPQLGTLLDEASENHVTFSGGWTLDNDIASVLTRTPGASVSVRFNGTGIQLYGDLGEGSNISNIASYHIDDQPPQSLTLLPPNDGSKLFFYQQLFNISGLSSTEEHMLVLSHNGTKGGMALSLDYFVVERAAGFGEITPTSSPSSTSGSGRKDAVIGGTVGGMFLLLLVILGAIWWVKKRRAKKRRDEEAVFVSTPFIAEAQNRHDSGFDALTSVNPQNQSQRSLPSKSVGTITAGFKYEDSSFVSASTSYPSPMSPNPWPVSPQSSRDQESIGQIVALHHPFAFARANQMSEATRDMDGTVMSSNGTDDMRDSGWRMSTAKGSPVNQRQDDRSYGHGSYGMTPNTPRTVAPPQYSED</sequence>
<feature type="transmembrane region" description="Helical" evidence="2">
    <location>
        <begin position="406"/>
        <end position="429"/>
    </location>
</feature>
<gene>
    <name evidence="3" type="ORF">D9758_014971</name>
</gene>
<feature type="region of interest" description="Disordered" evidence="1">
    <location>
        <begin position="223"/>
        <end position="245"/>
    </location>
</feature>
<evidence type="ECO:0000256" key="2">
    <source>
        <dbReference type="SAM" id="Phobius"/>
    </source>
</evidence>
<dbReference type="Gene3D" id="2.60.120.260">
    <property type="entry name" value="Galactose-binding domain-like"/>
    <property type="match status" value="1"/>
</dbReference>
<dbReference type="OrthoDB" id="2564234at2759"/>
<keyword evidence="2" id="KW-0812">Transmembrane</keyword>
<dbReference type="Proteomes" id="UP000559256">
    <property type="component" value="Unassembled WGS sequence"/>
</dbReference>
<keyword evidence="2" id="KW-0472">Membrane</keyword>
<name>A0A8H5FNE6_9AGAR</name>
<feature type="compositionally biased region" description="Low complexity" evidence="1">
    <location>
        <begin position="102"/>
        <end position="141"/>
    </location>
</feature>
<dbReference type="AlphaFoldDB" id="A0A8H5FNE6"/>
<keyword evidence="2" id="KW-1133">Transmembrane helix</keyword>
<reference evidence="3 4" key="1">
    <citation type="journal article" date="2020" name="ISME J.">
        <title>Uncovering the hidden diversity of litter-decomposition mechanisms in mushroom-forming fungi.</title>
        <authorList>
            <person name="Floudas D."/>
            <person name="Bentzer J."/>
            <person name="Ahren D."/>
            <person name="Johansson T."/>
            <person name="Persson P."/>
            <person name="Tunlid A."/>
        </authorList>
    </citation>
    <scope>NUCLEOTIDE SEQUENCE [LARGE SCALE GENOMIC DNA]</scope>
    <source>
        <strain evidence="3 4">CBS 291.85</strain>
    </source>
</reference>
<feature type="region of interest" description="Disordered" evidence="1">
    <location>
        <begin position="101"/>
        <end position="161"/>
    </location>
</feature>
<accession>A0A8H5FNE6</accession>
<evidence type="ECO:0000313" key="3">
    <source>
        <dbReference type="EMBL" id="KAF5342927.1"/>
    </source>
</evidence>
<evidence type="ECO:0000256" key="1">
    <source>
        <dbReference type="SAM" id="MobiDB-lite"/>
    </source>
</evidence>
<feature type="region of interest" description="Disordered" evidence="1">
    <location>
        <begin position="500"/>
        <end position="523"/>
    </location>
</feature>
<feature type="compositionally biased region" description="Polar residues" evidence="1">
    <location>
        <begin position="223"/>
        <end position="232"/>
    </location>
</feature>
<evidence type="ECO:0000313" key="4">
    <source>
        <dbReference type="Proteomes" id="UP000559256"/>
    </source>
</evidence>
<protein>
    <submittedName>
        <fullName evidence="3">Uncharacterized protein</fullName>
    </submittedName>
</protein>
<dbReference type="EMBL" id="JAACJM010000152">
    <property type="protein sequence ID" value="KAF5342927.1"/>
    <property type="molecule type" value="Genomic_DNA"/>
</dbReference>